<name>A0A7T8HHP7_CALRO</name>
<sequence>MCQLCPPPHNNCSPPRRHELAAGPVINPLRYWGSKPPPLDPRFSYDHDDIFGFQTQQL</sequence>
<evidence type="ECO:0000313" key="1">
    <source>
        <dbReference type="EMBL" id="QQP49725.1"/>
    </source>
</evidence>
<gene>
    <name evidence="1" type="ORF">FKW44_010493</name>
</gene>
<keyword evidence="2" id="KW-1185">Reference proteome</keyword>
<dbReference type="Proteomes" id="UP000595437">
    <property type="component" value="Chromosome 7"/>
</dbReference>
<dbReference type="EMBL" id="CP045896">
    <property type="protein sequence ID" value="QQP49725.1"/>
    <property type="molecule type" value="Genomic_DNA"/>
</dbReference>
<evidence type="ECO:0000313" key="2">
    <source>
        <dbReference type="Proteomes" id="UP000595437"/>
    </source>
</evidence>
<dbReference type="AlphaFoldDB" id="A0A7T8HHP7"/>
<reference evidence="2" key="1">
    <citation type="submission" date="2021-01" db="EMBL/GenBank/DDBJ databases">
        <title>Caligus Genome Assembly.</title>
        <authorList>
            <person name="Gallardo-Escarate C."/>
        </authorList>
    </citation>
    <scope>NUCLEOTIDE SEQUENCE [LARGE SCALE GENOMIC DNA]</scope>
</reference>
<protein>
    <submittedName>
        <fullName evidence="1">Uncharacterized protein</fullName>
    </submittedName>
</protein>
<accession>A0A7T8HHP7</accession>
<proteinExistence type="predicted"/>
<organism evidence="1 2">
    <name type="scientific">Caligus rogercresseyi</name>
    <name type="common">Sea louse</name>
    <dbReference type="NCBI Taxonomy" id="217165"/>
    <lineage>
        <taxon>Eukaryota</taxon>
        <taxon>Metazoa</taxon>
        <taxon>Ecdysozoa</taxon>
        <taxon>Arthropoda</taxon>
        <taxon>Crustacea</taxon>
        <taxon>Multicrustacea</taxon>
        <taxon>Hexanauplia</taxon>
        <taxon>Copepoda</taxon>
        <taxon>Siphonostomatoida</taxon>
        <taxon>Caligidae</taxon>
        <taxon>Caligus</taxon>
    </lineage>
</organism>